<dbReference type="Proteomes" id="UP000325755">
    <property type="component" value="Chromosome"/>
</dbReference>
<organism evidence="1 2">
    <name type="scientific">Candidatus Methylospira mobilis</name>
    <dbReference type="NCBI Taxonomy" id="1808979"/>
    <lineage>
        <taxon>Bacteria</taxon>
        <taxon>Pseudomonadati</taxon>
        <taxon>Pseudomonadota</taxon>
        <taxon>Gammaproteobacteria</taxon>
        <taxon>Methylococcales</taxon>
        <taxon>Methylococcaceae</taxon>
        <taxon>Candidatus Methylospira</taxon>
    </lineage>
</organism>
<sequence length="89" mass="9724">MAPHYISAIEQQAGSRQNVIRQGIIGNGLLKQSVSTSLRKRWKPTTGAYQGLITPRAPRMAYSAETARPDREGGFALKIADRAKLDTGK</sequence>
<reference evidence="1 2" key="1">
    <citation type="submission" date="2019-09" db="EMBL/GenBank/DDBJ databases">
        <title>Ecophysiology of the spiral-shaped methanotroph Methylospira mobilis as revealed by the complete genome sequence.</title>
        <authorList>
            <person name="Oshkin I.Y."/>
            <person name="Dedysh S.N."/>
            <person name="Miroshnikov K."/>
            <person name="Danilova O.V."/>
            <person name="Hakobyan A."/>
            <person name="Liesack W."/>
        </authorList>
    </citation>
    <scope>NUCLEOTIDE SEQUENCE [LARGE SCALE GENOMIC DNA]</scope>
    <source>
        <strain evidence="1 2">Shm1</strain>
    </source>
</reference>
<accession>A0A5Q0BKP0</accession>
<proteinExistence type="predicted"/>
<gene>
    <name evidence="1" type="ORF">F6R98_09190</name>
</gene>
<evidence type="ECO:0000313" key="1">
    <source>
        <dbReference type="EMBL" id="QFY42774.1"/>
    </source>
</evidence>
<dbReference type="RefSeq" id="WP_153248770.1">
    <property type="nucleotide sequence ID" value="NZ_CP044205.1"/>
</dbReference>
<dbReference type="AlphaFoldDB" id="A0A5Q0BKP0"/>
<dbReference type="KEGG" id="mmob:F6R98_09190"/>
<dbReference type="EMBL" id="CP044205">
    <property type="protein sequence ID" value="QFY42774.1"/>
    <property type="molecule type" value="Genomic_DNA"/>
</dbReference>
<keyword evidence="2" id="KW-1185">Reference proteome</keyword>
<protein>
    <submittedName>
        <fullName evidence="1">Uncharacterized protein</fullName>
    </submittedName>
</protein>
<dbReference type="InParanoid" id="A0A5Q0BKP0"/>
<name>A0A5Q0BKP0_9GAMM</name>
<evidence type="ECO:0000313" key="2">
    <source>
        <dbReference type="Proteomes" id="UP000325755"/>
    </source>
</evidence>